<dbReference type="EMBL" id="OENE01000034">
    <property type="protein sequence ID" value="SOU89400.1"/>
    <property type="molecule type" value="Genomic_DNA"/>
</dbReference>
<protein>
    <submittedName>
        <fullName evidence="1">SusD/RagB family lipoprotein</fullName>
    </submittedName>
</protein>
<organism evidence="1 2">
    <name type="scientific">Tenacibaculum finnmarkense genomovar ulcerans</name>
    <dbReference type="NCBI Taxonomy" id="2781388"/>
    <lineage>
        <taxon>Bacteria</taxon>
        <taxon>Pseudomonadati</taxon>
        <taxon>Bacteroidota</taxon>
        <taxon>Flavobacteriia</taxon>
        <taxon>Flavobacteriales</taxon>
        <taxon>Flavobacteriaceae</taxon>
        <taxon>Tenacibaculum</taxon>
        <taxon>Tenacibaculum finnmarkense</taxon>
    </lineage>
</organism>
<name>A0A2I2MBH2_9FLAO</name>
<dbReference type="PROSITE" id="PS51257">
    <property type="entry name" value="PROKAR_LIPOPROTEIN"/>
    <property type="match status" value="1"/>
</dbReference>
<gene>
    <name evidence="1" type="ORF">TNO010_40034</name>
</gene>
<sequence length="486" mass="54537">MKNLKNILTIGTISLLTLASCTKDLESLNIDPKHPTSLPSSNLLATSLSGTATQIYTPSVNYNNYRFFVQHITEAQYTDESNYDLLTRNQPRRNYDGFMTRGINNIKLAKESLANETNSAAVQKNKLATLEIQEIFVWETLVDTYGDLPYTEALNDVILSPKYDDAFTIYKDLISRIDKAVNMINVSEVGYDKSDFIYNGNMNKWKKFANSIKLRLGINLADFDSGLSKTTVEDAVKSGVISNDSESYTMIFDGGTFSNPVFEAFVNSGRDDFMPSKGIIDFMNEKNDPRRAVWFSTVNVIDSTVTPPVKKDIYKGGVIGDKNTFSDHSHYTNVLTNASAPAKLLSFTEVQLILTEAASRGYNVGGTAEELYKKAIKASMDEYDVSAADATTYLNANPYDASKWKEIIAEQAWVSLFDRAFATWNFTRRLDLNKFITPTKNELKTIVPFRMPYSDKEYQLNKTNVKAAATAIGGDKAETKLFWDKY</sequence>
<dbReference type="Pfam" id="PF12771">
    <property type="entry name" value="SusD-like_2"/>
    <property type="match status" value="1"/>
</dbReference>
<evidence type="ECO:0000313" key="1">
    <source>
        <dbReference type="EMBL" id="SOU89400.1"/>
    </source>
</evidence>
<dbReference type="SUPFAM" id="SSF48452">
    <property type="entry name" value="TPR-like"/>
    <property type="match status" value="1"/>
</dbReference>
<evidence type="ECO:0000313" key="2">
    <source>
        <dbReference type="Proteomes" id="UP000490060"/>
    </source>
</evidence>
<accession>A0A2I2MBH2</accession>
<dbReference type="Proteomes" id="UP000490060">
    <property type="component" value="Unassembled WGS sequence"/>
</dbReference>
<reference evidence="1 2" key="1">
    <citation type="submission" date="2017-11" db="EMBL/GenBank/DDBJ databases">
        <authorList>
            <person name="Duchaud E."/>
        </authorList>
    </citation>
    <scope>NUCLEOTIDE SEQUENCE [LARGE SCALE GENOMIC DNA]</scope>
    <source>
        <strain evidence="1 2">TNO010</strain>
    </source>
</reference>
<proteinExistence type="predicted"/>
<dbReference type="RefSeq" id="WP_172505651.1">
    <property type="nucleotide sequence ID" value="NZ_JAFMUH010000009.1"/>
</dbReference>
<dbReference type="InterPro" id="IPR011990">
    <property type="entry name" value="TPR-like_helical_dom_sf"/>
</dbReference>
<dbReference type="Gene3D" id="1.25.40.390">
    <property type="match status" value="1"/>
</dbReference>
<dbReference type="AlphaFoldDB" id="A0A2I2MBH2"/>
<dbReference type="InterPro" id="IPR041662">
    <property type="entry name" value="SusD-like_2"/>
</dbReference>
<keyword evidence="1" id="KW-0449">Lipoprotein</keyword>